<feature type="coiled-coil region" evidence="1">
    <location>
        <begin position="160"/>
        <end position="187"/>
    </location>
</feature>
<feature type="compositionally biased region" description="Basic and acidic residues" evidence="2">
    <location>
        <begin position="82"/>
        <end position="91"/>
    </location>
</feature>
<feature type="compositionally biased region" description="Polar residues" evidence="2">
    <location>
        <begin position="50"/>
        <end position="64"/>
    </location>
</feature>
<keyword evidence="1" id="KW-0175">Coiled coil</keyword>
<accession>A0A5C3NCQ1</accession>
<evidence type="ECO:0000313" key="3">
    <source>
        <dbReference type="EMBL" id="TFK55100.1"/>
    </source>
</evidence>
<feature type="region of interest" description="Disordered" evidence="2">
    <location>
        <begin position="1"/>
        <end position="118"/>
    </location>
</feature>
<keyword evidence="4" id="KW-1185">Reference proteome</keyword>
<proteinExistence type="predicted"/>
<protein>
    <submittedName>
        <fullName evidence="3">Uncharacterized protein</fullName>
    </submittedName>
</protein>
<organism evidence="3 4">
    <name type="scientific">Heliocybe sulcata</name>
    <dbReference type="NCBI Taxonomy" id="5364"/>
    <lineage>
        <taxon>Eukaryota</taxon>
        <taxon>Fungi</taxon>
        <taxon>Dikarya</taxon>
        <taxon>Basidiomycota</taxon>
        <taxon>Agaricomycotina</taxon>
        <taxon>Agaricomycetes</taxon>
        <taxon>Gloeophyllales</taxon>
        <taxon>Gloeophyllaceae</taxon>
        <taxon>Heliocybe</taxon>
    </lineage>
</organism>
<evidence type="ECO:0000313" key="4">
    <source>
        <dbReference type="Proteomes" id="UP000305948"/>
    </source>
</evidence>
<dbReference type="Proteomes" id="UP000305948">
    <property type="component" value="Unassembled WGS sequence"/>
</dbReference>
<dbReference type="AlphaFoldDB" id="A0A5C3NCQ1"/>
<evidence type="ECO:0000256" key="1">
    <source>
        <dbReference type="SAM" id="Coils"/>
    </source>
</evidence>
<feature type="compositionally biased region" description="Low complexity" evidence="2">
    <location>
        <begin position="7"/>
        <end position="16"/>
    </location>
</feature>
<reference evidence="3 4" key="1">
    <citation type="journal article" date="2019" name="Nat. Ecol. Evol.">
        <title>Megaphylogeny resolves global patterns of mushroom evolution.</title>
        <authorList>
            <person name="Varga T."/>
            <person name="Krizsan K."/>
            <person name="Foldi C."/>
            <person name="Dima B."/>
            <person name="Sanchez-Garcia M."/>
            <person name="Sanchez-Ramirez S."/>
            <person name="Szollosi G.J."/>
            <person name="Szarkandi J.G."/>
            <person name="Papp V."/>
            <person name="Albert L."/>
            <person name="Andreopoulos W."/>
            <person name="Angelini C."/>
            <person name="Antonin V."/>
            <person name="Barry K.W."/>
            <person name="Bougher N.L."/>
            <person name="Buchanan P."/>
            <person name="Buyck B."/>
            <person name="Bense V."/>
            <person name="Catcheside P."/>
            <person name="Chovatia M."/>
            <person name="Cooper J."/>
            <person name="Damon W."/>
            <person name="Desjardin D."/>
            <person name="Finy P."/>
            <person name="Geml J."/>
            <person name="Haridas S."/>
            <person name="Hughes K."/>
            <person name="Justo A."/>
            <person name="Karasinski D."/>
            <person name="Kautmanova I."/>
            <person name="Kiss B."/>
            <person name="Kocsube S."/>
            <person name="Kotiranta H."/>
            <person name="LaButti K.M."/>
            <person name="Lechner B.E."/>
            <person name="Liimatainen K."/>
            <person name="Lipzen A."/>
            <person name="Lukacs Z."/>
            <person name="Mihaltcheva S."/>
            <person name="Morgado L.N."/>
            <person name="Niskanen T."/>
            <person name="Noordeloos M.E."/>
            <person name="Ohm R.A."/>
            <person name="Ortiz-Santana B."/>
            <person name="Ovrebo C."/>
            <person name="Racz N."/>
            <person name="Riley R."/>
            <person name="Savchenko A."/>
            <person name="Shiryaev A."/>
            <person name="Soop K."/>
            <person name="Spirin V."/>
            <person name="Szebenyi C."/>
            <person name="Tomsovsky M."/>
            <person name="Tulloss R.E."/>
            <person name="Uehling J."/>
            <person name="Grigoriev I.V."/>
            <person name="Vagvolgyi C."/>
            <person name="Papp T."/>
            <person name="Martin F.M."/>
            <person name="Miettinen O."/>
            <person name="Hibbett D.S."/>
            <person name="Nagy L.G."/>
        </authorList>
    </citation>
    <scope>NUCLEOTIDE SEQUENCE [LARGE SCALE GENOMIC DNA]</scope>
    <source>
        <strain evidence="3 4">OMC1185</strain>
    </source>
</reference>
<evidence type="ECO:0000256" key="2">
    <source>
        <dbReference type="SAM" id="MobiDB-lite"/>
    </source>
</evidence>
<dbReference type="EMBL" id="ML213505">
    <property type="protein sequence ID" value="TFK55100.1"/>
    <property type="molecule type" value="Genomic_DNA"/>
</dbReference>
<feature type="compositionally biased region" description="Polar residues" evidence="2">
    <location>
        <begin position="96"/>
        <end position="114"/>
    </location>
</feature>
<gene>
    <name evidence="3" type="ORF">OE88DRAFT_998957</name>
</gene>
<sequence length="206" mass="22493">MLSGKQSSVSPNLSSSGLVRQTIRSSRGRKGPPGVKEKDVAALPPGSVLTLGSSRRGSPYQTEARQLMAESRAQTATVTVREMPRDRRSDSATDAVPTNNSISGRPTSQQTLPQADSAMLRRTSRAIQTIYMRPSEESSTSVTVNGTDTDARICRLEDEVRECRRENASSKQEARQAKEISRRCEEELFRLRGLLNGQSVAIRGAS</sequence>
<name>A0A5C3NCQ1_9AGAM</name>